<evidence type="ECO:0000313" key="3">
    <source>
        <dbReference type="Proteomes" id="UP000184233"/>
    </source>
</evidence>
<protein>
    <submittedName>
        <fullName evidence="2">Uncharacterized protein</fullName>
    </submittedName>
</protein>
<proteinExistence type="predicted"/>
<organism evidence="2 3">
    <name type="scientific">Candidatus Kapaibacterium thiocyanatum</name>
    <dbReference type="NCBI Taxonomy" id="1895771"/>
    <lineage>
        <taxon>Bacteria</taxon>
        <taxon>Pseudomonadati</taxon>
        <taxon>Candidatus Kapaibacteriota</taxon>
        <taxon>Candidatus Kapaibacteriia</taxon>
        <taxon>Candidatus Kapaibacteriales</taxon>
        <taxon>Candidatus Kapaibacteriaceae</taxon>
        <taxon>Candidatus Kapaibacterium</taxon>
    </lineage>
</organism>
<name>A0A1M3KXD9_9BACT</name>
<comment type="caution">
    <text evidence="2">The sequence shown here is derived from an EMBL/GenBank/DDBJ whole genome shotgun (WGS) entry which is preliminary data.</text>
</comment>
<dbReference type="AlphaFoldDB" id="A0A1M3KXD9"/>
<evidence type="ECO:0000313" key="2">
    <source>
        <dbReference type="EMBL" id="OJX57116.1"/>
    </source>
</evidence>
<sequence>MRRLTRYAAMLGICLIGAMSTAHADKTTTTTTKTVQRYDAGWGTPDCEFSGSGCTVTVTTTTETGSIISPSGGGFILQVLNTNMTGEVVRGTGPVPVPVVNRAIIFPATTTVTIDNSPSYPLLNGRIIDISGIPTNVNGGYTVSFLP</sequence>
<dbReference type="STRING" id="1895771.BGO89_11470"/>
<reference evidence="2 3" key="1">
    <citation type="submission" date="2016-09" db="EMBL/GenBank/DDBJ databases">
        <title>Genome-resolved meta-omics ties microbial dynamics to process performance in biotechnology for thiocyanate degradation.</title>
        <authorList>
            <person name="Kantor R.S."/>
            <person name="Huddy R.J."/>
            <person name="Iyer R."/>
            <person name="Thomas B.C."/>
            <person name="Brown C.T."/>
            <person name="Anantharaman K."/>
            <person name="Tringe S."/>
            <person name="Hettich R.L."/>
            <person name="Harrison S.T."/>
            <person name="Banfield J.F."/>
        </authorList>
    </citation>
    <scope>NUCLEOTIDE SEQUENCE [LARGE SCALE GENOMIC DNA]</scope>
    <source>
        <strain evidence="2">59-99</strain>
    </source>
</reference>
<dbReference type="EMBL" id="MKVH01000024">
    <property type="protein sequence ID" value="OJX57116.1"/>
    <property type="molecule type" value="Genomic_DNA"/>
</dbReference>
<feature type="chain" id="PRO_5012476982" evidence="1">
    <location>
        <begin position="25"/>
        <end position="147"/>
    </location>
</feature>
<accession>A0A1M3KXD9</accession>
<gene>
    <name evidence="2" type="ORF">BGO89_11470</name>
</gene>
<feature type="signal peptide" evidence="1">
    <location>
        <begin position="1"/>
        <end position="24"/>
    </location>
</feature>
<dbReference type="Proteomes" id="UP000184233">
    <property type="component" value="Unassembled WGS sequence"/>
</dbReference>
<keyword evidence="1" id="KW-0732">Signal</keyword>
<evidence type="ECO:0000256" key="1">
    <source>
        <dbReference type="SAM" id="SignalP"/>
    </source>
</evidence>